<feature type="transmembrane region" description="Helical" evidence="1">
    <location>
        <begin position="222"/>
        <end position="245"/>
    </location>
</feature>
<feature type="signal peptide" evidence="2">
    <location>
        <begin position="1"/>
        <end position="20"/>
    </location>
</feature>
<feature type="domain" description="Tyrosine-protein kinase ephrin type A/B receptor-like" evidence="3">
    <location>
        <begin position="122"/>
        <end position="170"/>
    </location>
</feature>
<evidence type="ECO:0000313" key="5">
    <source>
        <dbReference type="Proteomes" id="UP001149090"/>
    </source>
</evidence>
<evidence type="ECO:0000259" key="3">
    <source>
        <dbReference type="Pfam" id="PF07699"/>
    </source>
</evidence>
<dbReference type="AlphaFoldDB" id="A0A9Q0R9X3"/>
<dbReference type="EMBL" id="JAPDFW010000081">
    <property type="protein sequence ID" value="KAJ5072504.1"/>
    <property type="molecule type" value="Genomic_DNA"/>
</dbReference>
<protein>
    <submittedName>
        <fullName evidence="4">Thimet oligopeptidase</fullName>
    </submittedName>
</protein>
<accession>A0A9Q0R9X3</accession>
<reference evidence="4" key="1">
    <citation type="submission" date="2022-10" db="EMBL/GenBank/DDBJ databases">
        <title>Novel sulphate-reducing endosymbionts in the free-living metamonad Anaeramoeba.</title>
        <authorList>
            <person name="Jerlstrom-Hultqvist J."/>
            <person name="Cepicka I."/>
            <person name="Gallot-Lavallee L."/>
            <person name="Salas-Leiva D."/>
            <person name="Curtis B.A."/>
            <person name="Zahonova K."/>
            <person name="Pipaliya S."/>
            <person name="Dacks J."/>
            <person name="Roger A.J."/>
        </authorList>
    </citation>
    <scope>NUCLEOTIDE SEQUENCE</scope>
    <source>
        <strain evidence="4">BMAN</strain>
    </source>
</reference>
<dbReference type="InterPro" id="IPR011641">
    <property type="entry name" value="Tyr-kin_ephrin_A/B_rcpt-like"/>
</dbReference>
<keyword evidence="5" id="KW-1185">Reference proteome</keyword>
<keyword evidence="2" id="KW-0732">Signal</keyword>
<evidence type="ECO:0000256" key="1">
    <source>
        <dbReference type="SAM" id="Phobius"/>
    </source>
</evidence>
<evidence type="ECO:0000256" key="2">
    <source>
        <dbReference type="SAM" id="SignalP"/>
    </source>
</evidence>
<proteinExistence type="predicted"/>
<dbReference type="OMA" id="GERICNC"/>
<sequence length="292" mass="32223">MLNSFVFVLLFFIFVKFATLTCVRCPTGSVAHDEYQCVLICEAWYCDRLVDCLACGPGTIAGTDPQNCKTCDPGTYSNSNNTECLACSAGQETNINKTGCSDCEIGYYNPQPSQMCEKCNIGTYAPNPGSTNCLKCPMGSFQNMSGESFCYPCGVGKYNPSSNSWNPNDCLICPIKYYCPNDMTAQPIICPKNHYCDSDGLSTPKKCPVFRVSNEGESKCQFSIAFIAITASFCVIVIGIIILVVRLKIQNKKEKQKLLRPEKLPENETLDFSELRKVVPMTQPNQIVYSGL</sequence>
<organism evidence="4 5">
    <name type="scientific">Anaeramoeba ignava</name>
    <name type="common">Anaerobic marine amoeba</name>
    <dbReference type="NCBI Taxonomy" id="1746090"/>
    <lineage>
        <taxon>Eukaryota</taxon>
        <taxon>Metamonada</taxon>
        <taxon>Anaeramoebidae</taxon>
        <taxon>Anaeramoeba</taxon>
    </lineage>
</organism>
<keyword evidence="1" id="KW-1133">Transmembrane helix</keyword>
<keyword evidence="1" id="KW-0472">Membrane</keyword>
<dbReference type="Pfam" id="PF07699">
    <property type="entry name" value="Ephrin_rec_like"/>
    <property type="match status" value="1"/>
</dbReference>
<dbReference type="Proteomes" id="UP001149090">
    <property type="component" value="Unassembled WGS sequence"/>
</dbReference>
<dbReference type="Gene3D" id="2.10.50.10">
    <property type="entry name" value="Tumor Necrosis Factor Receptor, subunit A, domain 2"/>
    <property type="match status" value="2"/>
</dbReference>
<dbReference type="PANTHER" id="PTHR46967:SF2">
    <property type="entry name" value="SUSHI, VON WILLEBRAND FACTOR TYPE A, EGF AND PENTRAXIN DOMAIN-CONTAINING PROTEIN 1-LIKE"/>
    <property type="match status" value="1"/>
</dbReference>
<dbReference type="OrthoDB" id="439917at2759"/>
<dbReference type="InterPro" id="IPR009030">
    <property type="entry name" value="Growth_fac_rcpt_cys_sf"/>
</dbReference>
<feature type="chain" id="PRO_5040118472" evidence="2">
    <location>
        <begin position="21"/>
        <end position="292"/>
    </location>
</feature>
<comment type="caution">
    <text evidence="4">The sequence shown here is derived from an EMBL/GenBank/DDBJ whole genome shotgun (WGS) entry which is preliminary data.</text>
</comment>
<dbReference type="PANTHER" id="PTHR46967">
    <property type="entry name" value="INSULIN-LIKE GROWTH FACTOR BINDING PROTEIN,N-TERMINAL"/>
    <property type="match status" value="1"/>
</dbReference>
<keyword evidence="1" id="KW-0812">Transmembrane</keyword>
<name>A0A9Q0R9X3_ANAIG</name>
<gene>
    <name evidence="4" type="ORF">M0811_01519</name>
</gene>
<dbReference type="SMART" id="SM01411">
    <property type="entry name" value="Ephrin_rec_like"/>
    <property type="match status" value="3"/>
</dbReference>
<evidence type="ECO:0000313" key="4">
    <source>
        <dbReference type="EMBL" id="KAJ5072504.1"/>
    </source>
</evidence>
<dbReference type="SUPFAM" id="SSF57184">
    <property type="entry name" value="Growth factor receptor domain"/>
    <property type="match status" value="1"/>
</dbReference>